<reference evidence="7 8" key="1">
    <citation type="submission" date="2020-03" db="EMBL/GenBank/DDBJ databases">
        <title>Propioniciclava sp. nov., isolated from Hydrophilus acuminatus.</title>
        <authorList>
            <person name="Hyun D.-W."/>
            <person name="Bae J.-W."/>
        </authorList>
    </citation>
    <scope>NUCLEOTIDE SEQUENCE [LARGE SCALE GENOMIC DNA]</scope>
    <source>
        <strain evidence="7 8">HDW11</strain>
    </source>
</reference>
<dbReference type="EMBL" id="CP049865">
    <property type="protein sequence ID" value="QIK72755.1"/>
    <property type="molecule type" value="Genomic_DNA"/>
</dbReference>
<organism evidence="7 8">
    <name type="scientific">Propioniciclava coleopterorum</name>
    <dbReference type="NCBI Taxonomy" id="2714937"/>
    <lineage>
        <taxon>Bacteria</taxon>
        <taxon>Bacillati</taxon>
        <taxon>Actinomycetota</taxon>
        <taxon>Actinomycetes</taxon>
        <taxon>Propionibacteriales</taxon>
        <taxon>Propionibacteriaceae</taxon>
        <taxon>Propioniciclava</taxon>
    </lineage>
</organism>
<evidence type="ECO:0000256" key="6">
    <source>
        <dbReference type="SAM" id="Phobius"/>
    </source>
</evidence>
<comment type="subcellular location">
    <subcellularLocation>
        <location evidence="1">Membrane</location>
        <topology evidence="1">Multi-pass membrane protein</topology>
    </subcellularLocation>
</comment>
<accession>A0A6G7Y7G2</accession>
<feature type="transmembrane region" description="Helical" evidence="6">
    <location>
        <begin position="142"/>
        <end position="161"/>
    </location>
</feature>
<keyword evidence="3 6" id="KW-1133">Transmembrane helix</keyword>
<evidence type="ECO:0000256" key="2">
    <source>
        <dbReference type="ARBA" id="ARBA00022692"/>
    </source>
</evidence>
<dbReference type="Proteomes" id="UP000501058">
    <property type="component" value="Chromosome"/>
</dbReference>
<keyword evidence="2 6" id="KW-0812">Transmembrane</keyword>
<dbReference type="InterPro" id="IPR019109">
    <property type="entry name" value="MamF_MmsF"/>
</dbReference>
<protein>
    <submittedName>
        <fullName evidence="7">DUF4870 domain-containing protein</fullName>
    </submittedName>
</protein>
<name>A0A6G7Y7G2_9ACTN</name>
<evidence type="ECO:0000256" key="5">
    <source>
        <dbReference type="SAM" id="MobiDB-lite"/>
    </source>
</evidence>
<evidence type="ECO:0000256" key="1">
    <source>
        <dbReference type="ARBA" id="ARBA00004141"/>
    </source>
</evidence>
<keyword evidence="4 6" id="KW-0472">Membrane</keyword>
<evidence type="ECO:0000256" key="3">
    <source>
        <dbReference type="ARBA" id="ARBA00022989"/>
    </source>
</evidence>
<keyword evidence="8" id="KW-1185">Reference proteome</keyword>
<evidence type="ECO:0000313" key="8">
    <source>
        <dbReference type="Proteomes" id="UP000501058"/>
    </source>
</evidence>
<dbReference type="Pfam" id="PF09685">
    <property type="entry name" value="MamF_MmsF"/>
    <property type="match status" value="1"/>
</dbReference>
<evidence type="ECO:0000313" key="7">
    <source>
        <dbReference type="EMBL" id="QIK72755.1"/>
    </source>
</evidence>
<dbReference type="RefSeq" id="WP_166233828.1">
    <property type="nucleotide sequence ID" value="NZ_CP049865.1"/>
</dbReference>
<sequence>MPPWGAPAPAPGAPDAWQRAAWPAQGSGRVEPATPADAPYAGDVLWRHDQHQGYGDLHLPVDRNDPWAGAPLRGAERFAVPAAHWTPLVSTWIGPTILLLTVGETDLRVREHARASLNFEITMALLLLLASLTLAVGWAVGFVLVPLVVGFWLVARVVATVRAGRGRLVRYRGALPVIR</sequence>
<feature type="region of interest" description="Disordered" evidence="5">
    <location>
        <begin position="1"/>
        <end position="34"/>
    </location>
</feature>
<evidence type="ECO:0000256" key="4">
    <source>
        <dbReference type="ARBA" id="ARBA00023136"/>
    </source>
</evidence>
<gene>
    <name evidence="7" type="ORF">G7070_11305</name>
</gene>
<proteinExistence type="predicted"/>
<dbReference type="KEGG" id="prv:G7070_11305"/>
<dbReference type="AlphaFoldDB" id="A0A6G7Y7G2"/>
<feature type="compositionally biased region" description="Pro residues" evidence="5">
    <location>
        <begin position="1"/>
        <end position="12"/>
    </location>
</feature>